<reference evidence="1" key="1">
    <citation type="journal article" date="2013" name="PLoS ONE">
        <title>Metagenomic insights into the carbohydrate-active enzymes carried by the microorganisms adhering to solid digesta in the rumen of cows.</title>
        <authorList>
            <person name="Wang L."/>
            <person name="Hatem A."/>
            <person name="Catalyurek U.V."/>
            <person name="Morrison M."/>
            <person name="Yu Z."/>
        </authorList>
    </citation>
    <scope>NUCLEOTIDE SEQUENCE</scope>
</reference>
<name>W0FHJ5_9BACT</name>
<dbReference type="AlphaFoldDB" id="W0FHJ5"/>
<accession>W0FHJ5</accession>
<evidence type="ECO:0000313" key="1">
    <source>
        <dbReference type="EMBL" id="AHF24206.1"/>
    </source>
</evidence>
<protein>
    <submittedName>
        <fullName evidence="1">Holliday junction resolvase</fullName>
    </submittedName>
</protein>
<proteinExistence type="predicted"/>
<dbReference type="EMBL" id="KC246787">
    <property type="protein sequence ID" value="AHF24206.1"/>
    <property type="molecule type" value="Genomic_DNA"/>
</dbReference>
<sequence>MEFYLDITPPTVTAQEHKIRVVGGRPMFYDTPKLKAARAAFESLLRQHVPAEPIEGPVALTVEWRFATKTHKEGTYRVTRPDTDNLQKMLKDCMTRTGFWKDDAQVCREDVTKRWSREKPGIRIRVVSLNDA</sequence>
<dbReference type="SUPFAM" id="SSF103084">
    <property type="entry name" value="Holliday junction resolvase RusA"/>
    <property type="match status" value="1"/>
</dbReference>
<dbReference type="Gene3D" id="3.30.1330.70">
    <property type="entry name" value="Holliday junction resolvase RusA"/>
    <property type="match status" value="1"/>
</dbReference>
<dbReference type="InterPro" id="IPR036614">
    <property type="entry name" value="RusA-like_sf"/>
</dbReference>
<dbReference type="InterPro" id="IPR008822">
    <property type="entry name" value="Endonuclease_RusA-like"/>
</dbReference>
<dbReference type="GO" id="GO:0006310">
    <property type="term" value="P:DNA recombination"/>
    <property type="evidence" value="ECO:0007669"/>
    <property type="project" value="InterPro"/>
</dbReference>
<dbReference type="GO" id="GO:0000287">
    <property type="term" value="F:magnesium ion binding"/>
    <property type="evidence" value="ECO:0007669"/>
    <property type="project" value="InterPro"/>
</dbReference>
<organism evidence="1">
    <name type="scientific">uncultured bacterium Contig160</name>
    <dbReference type="NCBI Taxonomy" id="1393469"/>
    <lineage>
        <taxon>Bacteria</taxon>
        <taxon>environmental samples</taxon>
    </lineage>
</organism>
<dbReference type="GO" id="GO:0006281">
    <property type="term" value="P:DNA repair"/>
    <property type="evidence" value="ECO:0007669"/>
    <property type="project" value="InterPro"/>
</dbReference>
<dbReference type="Pfam" id="PF05866">
    <property type="entry name" value="RusA"/>
    <property type="match status" value="1"/>
</dbReference>